<evidence type="ECO:0000313" key="2">
    <source>
        <dbReference type="Proteomes" id="UP000092839"/>
    </source>
</evidence>
<sequence length="61" mass="6531">MLMRPTHLLSAATEPRGGLLIWEFGRRNGKALKAFEAVGFGGVGGSALMQVCLLTRSLELT</sequence>
<reference evidence="1 2" key="1">
    <citation type="submission" date="2016-07" db="EMBL/GenBank/DDBJ databases">
        <title>Complete genome sequence of Bradyrhizobium icense LMTR 13T, a potential inoculant strain isolated from lima bean (Phaseolus lunatus) in Peru.</title>
        <authorList>
            <person name="Ormeno-Orrillo E."/>
            <person name="Duran D."/>
            <person name="Rogel M.A."/>
            <person name="Rey L."/>
            <person name="Imperial J."/>
            <person name="Ruiz-Argueso T."/>
            <person name="Martinez-Romero E."/>
        </authorList>
    </citation>
    <scope>NUCLEOTIDE SEQUENCE [LARGE SCALE GENOMIC DNA]</scope>
    <source>
        <strain evidence="1 2">LMTR 13</strain>
    </source>
</reference>
<dbReference type="EMBL" id="CP016428">
    <property type="protein sequence ID" value="ANW02852.1"/>
    <property type="molecule type" value="Genomic_DNA"/>
</dbReference>
<protein>
    <submittedName>
        <fullName evidence="1">Uncharacterized protein</fullName>
    </submittedName>
</protein>
<proteinExistence type="predicted"/>
<name>A0A1B1UJ94_9BRAD</name>
<evidence type="ECO:0000313" key="1">
    <source>
        <dbReference type="EMBL" id="ANW02852.1"/>
    </source>
</evidence>
<gene>
    <name evidence="1" type="ORF">LMTR13_24540</name>
</gene>
<dbReference type="AlphaFoldDB" id="A0A1B1UJ94"/>
<keyword evidence="2" id="KW-1185">Reference proteome</keyword>
<organism evidence="1 2">
    <name type="scientific">Bradyrhizobium icense</name>
    <dbReference type="NCBI Taxonomy" id="1274631"/>
    <lineage>
        <taxon>Bacteria</taxon>
        <taxon>Pseudomonadati</taxon>
        <taxon>Pseudomonadota</taxon>
        <taxon>Alphaproteobacteria</taxon>
        <taxon>Hyphomicrobiales</taxon>
        <taxon>Nitrobacteraceae</taxon>
        <taxon>Bradyrhizobium</taxon>
    </lineage>
</organism>
<accession>A0A1B1UJ94</accession>
<dbReference type="Proteomes" id="UP000092839">
    <property type="component" value="Chromosome"/>
</dbReference>
<dbReference type="KEGG" id="bic:LMTR13_24540"/>